<comment type="caution">
    <text evidence="1">The sequence shown here is derived from an EMBL/GenBank/DDBJ whole genome shotgun (WGS) entry which is preliminary data.</text>
</comment>
<evidence type="ECO:0000313" key="1">
    <source>
        <dbReference type="EMBL" id="MDR6530309.1"/>
    </source>
</evidence>
<protein>
    <submittedName>
        <fullName evidence="1">Uncharacterized protein</fullName>
    </submittedName>
</protein>
<dbReference type="Proteomes" id="UP001262754">
    <property type="component" value="Unassembled WGS sequence"/>
</dbReference>
<gene>
    <name evidence="1" type="ORF">J2800_001045</name>
</gene>
<dbReference type="EMBL" id="JAVDRL010000003">
    <property type="protein sequence ID" value="MDR6530309.1"/>
    <property type="molecule type" value="Genomic_DNA"/>
</dbReference>
<name>A0ABU1MVV3_9CAUL</name>
<evidence type="ECO:0000313" key="2">
    <source>
        <dbReference type="Proteomes" id="UP001262754"/>
    </source>
</evidence>
<accession>A0ABU1MVV3</accession>
<keyword evidence="2" id="KW-1185">Reference proteome</keyword>
<reference evidence="1 2" key="1">
    <citation type="submission" date="2023-07" db="EMBL/GenBank/DDBJ databases">
        <title>Sorghum-associated microbial communities from plants grown in Nebraska, USA.</title>
        <authorList>
            <person name="Schachtman D."/>
        </authorList>
    </citation>
    <scope>NUCLEOTIDE SEQUENCE [LARGE SCALE GENOMIC DNA]</scope>
    <source>
        <strain evidence="1 2">DS2154</strain>
    </source>
</reference>
<dbReference type="RefSeq" id="WP_310029819.1">
    <property type="nucleotide sequence ID" value="NZ_JAVDRL010000003.1"/>
</dbReference>
<sequence>MNRLKADCAKRRFQKLVALAEDEPLARLIWAVRNLQTHGGDAHRQVFIAPPEAFTTDINTGAYVMPWTLETLLNELLTTPKQKRFRGECAFGLDCSVWSTITELHDRLMRWEHSEEAIEMKAASDDIGRLMHALERYGHQQFPWQRGDLNPTSFYRSARLYGGSEATAYLESRGLSLNALSATGIAIAVGAARHPYVEAALDLRQLGISPQAQRAAVDRICLPWSQARSKTSALRAGRRHPAFAPSLLRLFPAFSGFNGGHHLLVPLPELVFGRVTSGIYYDVIDGGPAVRNEIGKAFEHYTAELLQGTVAGLRCEGEHRYRVRKNRIDSPDVIATTQSGELALLVECKAKKMPYEAKFGDATPAKGDTGFEEVAKGAYQIWRYVAHCRLGLTGRTLPQEVVGVVATLDAWLQISPWGKDGLLDRAREMASEKCPDIEAGDMIDVAFYPIEMLEQVLLTLPDHKALRQIRSAAKFRADQPLAPVDEEAEPEEKIPKPYPFMHDFGRVLPWWRTMRAGGS</sequence>
<proteinExistence type="predicted"/>
<organism evidence="1 2">
    <name type="scientific">Caulobacter rhizosphaerae</name>
    <dbReference type="NCBI Taxonomy" id="2010972"/>
    <lineage>
        <taxon>Bacteria</taxon>
        <taxon>Pseudomonadati</taxon>
        <taxon>Pseudomonadota</taxon>
        <taxon>Alphaproteobacteria</taxon>
        <taxon>Caulobacterales</taxon>
        <taxon>Caulobacteraceae</taxon>
        <taxon>Caulobacter</taxon>
    </lineage>
</organism>